<dbReference type="Proteomes" id="UP001562425">
    <property type="component" value="Unassembled WGS sequence"/>
</dbReference>
<evidence type="ECO:0000259" key="1">
    <source>
        <dbReference type="Pfam" id="PF08385"/>
    </source>
</evidence>
<dbReference type="InterPro" id="IPR026983">
    <property type="entry name" value="DHC"/>
</dbReference>
<accession>A0ABD1CCI2</accession>
<protein>
    <recommendedName>
        <fullName evidence="1">Dynein heavy chain tail domain-containing protein</fullName>
    </recommendedName>
</protein>
<feature type="non-terminal residue" evidence="2">
    <location>
        <position position="199"/>
    </location>
</feature>
<gene>
    <name evidence="2" type="ORF">pipiens_000785</name>
</gene>
<dbReference type="Pfam" id="PF08385">
    <property type="entry name" value="DHC_N1"/>
    <property type="match status" value="1"/>
</dbReference>
<proteinExistence type="predicted"/>
<organism evidence="2 3">
    <name type="scientific">Culex pipiens pipiens</name>
    <name type="common">Northern house mosquito</name>
    <dbReference type="NCBI Taxonomy" id="38569"/>
    <lineage>
        <taxon>Eukaryota</taxon>
        <taxon>Metazoa</taxon>
        <taxon>Ecdysozoa</taxon>
        <taxon>Arthropoda</taxon>
        <taxon>Hexapoda</taxon>
        <taxon>Insecta</taxon>
        <taxon>Pterygota</taxon>
        <taxon>Neoptera</taxon>
        <taxon>Endopterygota</taxon>
        <taxon>Diptera</taxon>
        <taxon>Nematocera</taxon>
        <taxon>Culicoidea</taxon>
        <taxon>Culicidae</taxon>
        <taxon>Culicinae</taxon>
        <taxon>Culicini</taxon>
        <taxon>Culex</taxon>
        <taxon>Culex</taxon>
    </lineage>
</organism>
<evidence type="ECO:0000313" key="3">
    <source>
        <dbReference type="Proteomes" id="UP001562425"/>
    </source>
</evidence>
<dbReference type="PANTHER" id="PTHR22878">
    <property type="entry name" value="DYNEIN HEAVY CHAIN 6, AXONEMAL-LIKE-RELATED"/>
    <property type="match status" value="1"/>
</dbReference>
<comment type="caution">
    <text evidence="2">The sequence shown here is derived from an EMBL/GenBank/DDBJ whole genome shotgun (WGS) entry which is preliminary data.</text>
</comment>
<reference evidence="2 3" key="1">
    <citation type="submission" date="2024-05" db="EMBL/GenBank/DDBJ databases">
        <title>Culex pipiens pipiens assembly and annotation.</title>
        <authorList>
            <person name="Alout H."/>
            <person name="Durand T."/>
        </authorList>
    </citation>
    <scope>NUCLEOTIDE SEQUENCE [LARGE SCALE GENOMIC DNA]</scope>
    <source>
        <strain evidence="2">HA-2024</strain>
        <tissue evidence="2">Whole body</tissue>
    </source>
</reference>
<keyword evidence="3" id="KW-1185">Reference proteome</keyword>
<feature type="domain" description="Dynein heavy chain tail" evidence="1">
    <location>
        <begin position="2"/>
        <end position="193"/>
    </location>
</feature>
<dbReference type="EMBL" id="JBEHCU010013672">
    <property type="protein sequence ID" value="KAL1374095.1"/>
    <property type="molecule type" value="Genomic_DNA"/>
</dbReference>
<sequence length="199" mass="23304">MKAWPALFKGLKEALCLARENVEHLAMLQKYLLKIKNEQDFAFILSIIPNVTIILRHIWTMSNYYSKDRHMLTLLGQISYVFAEKVKILINVDTIFKHSASTVFRCATNCADMLRSWKRSYMDTRAQIERSGIGSRWEFDRNVLFRDVDHMTRISQDTANVAKVFLEFEAMFDHHLKTMISDPEEVDNILKKVRTPSLD</sequence>
<name>A0ABD1CCI2_CULPP</name>
<dbReference type="AlphaFoldDB" id="A0ABD1CCI2"/>
<evidence type="ECO:0000313" key="2">
    <source>
        <dbReference type="EMBL" id="KAL1374095.1"/>
    </source>
</evidence>
<dbReference type="PANTHER" id="PTHR22878:SF63">
    <property type="entry name" value="DYNEIN AXONEMAL HEAVY CHAIN 10"/>
    <property type="match status" value="1"/>
</dbReference>
<dbReference type="InterPro" id="IPR013594">
    <property type="entry name" value="Dynein_heavy_tail"/>
</dbReference>